<accession>A0A640VXP5</accession>
<gene>
    <name evidence="2" type="ORF">So717_36240</name>
</gene>
<keyword evidence="3" id="KW-1185">Reference proteome</keyword>
<dbReference type="Pfam" id="PF03050">
    <property type="entry name" value="DDE_Tnp_IS66"/>
    <property type="match status" value="1"/>
</dbReference>
<dbReference type="AlphaFoldDB" id="A0A640VXP5"/>
<reference evidence="2 3" key="1">
    <citation type="submission" date="2019-12" db="EMBL/GenBank/DDBJ databases">
        <title>Roseobacter cerasinus sp. nov., isolated from seawater around aquaculture.</title>
        <authorList>
            <person name="Muramatsu S."/>
            <person name="Takabe Y."/>
            <person name="Mori K."/>
            <person name="Takaichi S."/>
            <person name="Hanada S."/>
        </authorList>
    </citation>
    <scope>NUCLEOTIDE SEQUENCE [LARGE SCALE GENOMIC DNA]</scope>
    <source>
        <strain evidence="2 3">AI77</strain>
    </source>
</reference>
<feature type="domain" description="Transposase IS66 central" evidence="1">
    <location>
        <begin position="2"/>
        <end position="171"/>
    </location>
</feature>
<evidence type="ECO:0000313" key="2">
    <source>
        <dbReference type="EMBL" id="GFE51871.1"/>
    </source>
</evidence>
<dbReference type="InterPro" id="IPR052344">
    <property type="entry name" value="Transposase-related"/>
</dbReference>
<organism evidence="2 3">
    <name type="scientific">Roseobacter cerasinus</name>
    <dbReference type="NCBI Taxonomy" id="2602289"/>
    <lineage>
        <taxon>Bacteria</taxon>
        <taxon>Pseudomonadati</taxon>
        <taxon>Pseudomonadota</taxon>
        <taxon>Alphaproteobacteria</taxon>
        <taxon>Rhodobacterales</taxon>
        <taxon>Roseobacteraceae</taxon>
        <taxon>Roseobacter</taxon>
    </lineage>
</organism>
<dbReference type="PANTHER" id="PTHR33678:SF1">
    <property type="entry name" value="BLL1576 PROTEIN"/>
    <property type="match status" value="1"/>
</dbReference>
<comment type="caution">
    <text evidence="2">The sequence shown here is derived from an EMBL/GenBank/DDBJ whole genome shotgun (WGS) entry which is preliminary data.</text>
</comment>
<evidence type="ECO:0000313" key="3">
    <source>
        <dbReference type="Proteomes" id="UP000436522"/>
    </source>
</evidence>
<name>A0A640VXP5_9RHOB</name>
<sequence length="181" mass="20232">MLEPLADHIGTLVRDGPALFSDDTPVKLQTKTKSKKTQTPRLWSYLRDERPWSGQAPPCVWYQFSVDRKGEHPATHLKGYTGTVHADGFTGFNGLFGEGKAHEQACLVHVCRKFIDEFERTGSEIAKGAILRIAQLYAVEKMAKGKPADARAKLHMEHAEAIRYALGRLPEARAYLSDGHF</sequence>
<dbReference type="PANTHER" id="PTHR33678">
    <property type="entry name" value="BLL1576 PROTEIN"/>
    <property type="match status" value="1"/>
</dbReference>
<dbReference type="EMBL" id="BLIV01000008">
    <property type="protein sequence ID" value="GFE51871.1"/>
    <property type="molecule type" value="Genomic_DNA"/>
</dbReference>
<evidence type="ECO:0000259" key="1">
    <source>
        <dbReference type="Pfam" id="PF03050"/>
    </source>
</evidence>
<proteinExistence type="predicted"/>
<dbReference type="Proteomes" id="UP000436522">
    <property type="component" value="Unassembled WGS sequence"/>
</dbReference>
<dbReference type="InterPro" id="IPR004291">
    <property type="entry name" value="Transposase_IS66_central"/>
</dbReference>
<protein>
    <recommendedName>
        <fullName evidence="1">Transposase IS66 central domain-containing protein</fullName>
    </recommendedName>
</protein>